<dbReference type="AlphaFoldDB" id="X0W7S1"/>
<dbReference type="EMBL" id="BARS01031540">
    <property type="protein sequence ID" value="GAG19312.1"/>
    <property type="molecule type" value="Genomic_DNA"/>
</dbReference>
<evidence type="ECO:0000313" key="1">
    <source>
        <dbReference type="EMBL" id="GAG19312.1"/>
    </source>
</evidence>
<proteinExistence type="predicted"/>
<reference evidence="1" key="1">
    <citation type="journal article" date="2014" name="Front. Microbiol.">
        <title>High frequency of phylogenetically diverse reductive dehalogenase-homologous genes in deep subseafloor sedimentary metagenomes.</title>
        <authorList>
            <person name="Kawai M."/>
            <person name="Futagami T."/>
            <person name="Toyoda A."/>
            <person name="Takaki Y."/>
            <person name="Nishi S."/>
            <person name="Hori S."/>
            <person name="Arai W."/>
            <person name="Tsubouchi T."/>
            <person name="Morono Y."/>
            <person name="Uchiyama I."/>
            <person name="Ito T."/>
            <person name="Fujiyama A."/>
            <person name="Inagaki F."/>
            <person name="Takami H."/>
        </authorList>
    </citation>
    <scope>NUCLEOTIDE SEQUENCE</scope>
    <source>
        <strain evidence="1">Expedition CK06-06</strain>
    </source>
</reference>
<organism evidence="1">
    <name type="scientific">marine sediment metagenome</name>
    <dbReference type="NCBI Taxonomy" id="412755"/>
    <lineage>
        <taxon>unclassified sequences</taxon>
        <taxon>metagenomes</taxon>
        <taxon>ecological metagenomes</taxon>
    </lineage>
</organism>
<sequence length="39" mass="4297">DQEMTDAIQQMAIADVDPQDAALGNDEVEQLRQLIGLLK</sequence>
<comment type="caution">
    <text evidence="1">The sequence shown here is derived from an EMBL/GenBank/DDBJ whole genome shotgun (WGS) entry which is preliminary data.</text>
</comment>
<feature type="non-terminal residue" evidence="1">
    <location>
        <position position="1"/>
    </location>
</feature>
<gene>
    <name evidence="1" type="ORF">S01H1_49073</name>
</gene>
<name>X0W7S1_9ZZZZ</name>
<protein>
    <submittedName>
        <fullName evidence="1">Uncharacterized protein</fullName>
    </submittedName>
</protein>
<accession>X0W7S1</accession>